<keyword evidence="2" id="KW-1133">Transmembrane helix</keyword>
<feature type="signal peptide" evidence="3">
    <location>
        <begin position="1"/>
        <end position="19"/>
    </location>
</feature>
<evidence type="ECO:0000256" key="3">
    <source>
        <dbReference type="SAM" id="SignalP"/>
    </source>
</evidence>
<organism evidence="4 5">
    <name type="scientific">Clytia hemisphaerica</name>
    <dbReference type="NCBI Taxonomy" id="252671"/>
    <lineage>
        <taxon>Eukaryota</taxon>
        <taxon>Metazoa</taxon>
        <taxon>Cnidaria</taxon>
        <taxon>Hydrozoa</taxon>
        <taxon>Hydroidolina</taxon>
        <taxon>Leptothecata</taxon>
        <taxon>Obeliida</taxon>
        <taxon>Clytiidae</taxon>
        <taxon>Clytia</taxon>
    </lineage>
</organism>
<name>A0A7M5V5B2_9CNID</name>
<dbReference type="Proteomes" id="UP000594262">
    <property type="component" value="Unplaced"/>
</dbReference>
<evidence type="ECO:0000313" key="5">
    <source>
        <dbReference type="Proteomes" id="UP000594262"/>
    </source>
</evidence>
<evidence type="ECO:0000313" key="4">
    <source>
        <dbReference type="EnsemblMetazoa" id="CLYHEMP010042.1"/>
    </source>
</evidence>
<dbReference type="AlphaFoldDB" id="A0A7M5V5B2"/>
<evidence type="ECO:0000256" key="2">
    <source>
        <dbReference type="SAM" id="Phobius"/>
    </source>
</evidence>
<evidence type="ECO:0000256" key="1">
    <source>
        <dbReference type="SAM" id="MobiDB-lite"/>
    </source>
</evidence>
<keyword evidence="3" id="KW-0732">Signal</keyword>
<protein>
    <recommendedName>
        <fullName evidence="6">Cnidarian restricted protein</fullName>
    </recommendedName>
</protein>
<proteinExistence type="predicted"/>
<evidence type="ECO:0008006" key="6">
    <source>
        <dbReference type="Google" id="ProtNLM"/>
    </source>
</evidence>
<sequence length="192" mass="21462">MYLHILVMCLVALPIHCDGVDNSTSTRDSSTGGRSQTFLAVALTVVITGFIILLMIIFALLLIQRRTTKVCYVQRTPEVITTDRNRNPTLKNITNITEIYDESFLDQVTLQRWQSKRSEMRANTPSIRSTNSSRVVTQVDITDGLKTGLKRPSNGTILPVTYLGILQEESGASGSRMDRRDSTPGVQEYVCY</sequence>
<reference evidence="4" key="1">
    <citation type="submission" date="2021-01" db="UniProtKB">
        <authorList>
            <consortium name="EnsemblMetazoa"/>
        </authorList>
    </citation>
    <scope>IDENTIFICATION</scope>
</reference>
<dbReference type="EnsemblMetazoa" id="CLYHEMT010042.1">
    <property type="protein sequence ID" value="CLYHEMP010042.1"/>
    <property type="gene ID" value="CLYHEMG010042"/>
</dbReference>
<keyword evidence="2" id="KW-0812">Transmembrane</keyword>
<feature type="region of interest" description="Disordered" evidence="1">
    <location>
        <begin position="171"/>
        <end position="192"/>
    </location>
</feature>
<accession>A0A7M5V5B2</accession>
<keyword evidence="2" id="KW-0472">Membrane</keyword>
<keyword evidence="5" id="KW-1185">Reference proteome</keyword>
<feature type="chain" id="PRO_5029914376" description="Cnidarian restricted protein" evidence="3">
    <location>
        <begin position="20"/>
        <end position="192"/>
    </location>
</feature>
<feature type="transmembrane region" description="Helical" evidence="2">
    <location>
        <begin position="41"/>
        <end position="63"/>
    </location>
</feature>